<dbReference type="Pfam" id="PF01490">
    <property type="entry name" value="Aa_trans"/>
    <property type="match status" value="1"/>
</dbReference>
<dbReference type="OrthoDB" id="191198at2759"/>
<protein>
    <submittedName>
        <fullName evidence="7">Amino Acid/Auxin Permease (AAAP) Family</fullName>
    </submittedName>
</protein>
<evidence type="ECO:0000256" key="2">
    <source>
        <dbReference type="ARBA" id="ARBA00022692"/>
    </source>
</evidence>
<feature type="transmembrane region" description="Helical" evidence="5">
    <location>
        <begin position="192"/>
        <end position="210"/>
    </location>
</feature>
<comment type="subcellular location">
    <subcellularLocation>
        <location evidence="1">Membrane</location>
        <topology evidence="1">Multi-pass membrane protein</topology>
    </subcellularLocation>
</comment>
<evidence type="ECO:0000256" key="1">
    <source>
        <dbReference type="ARBA" id="ARBA00004141"/>
    </source>
</evidence>
<dbReference type="GO" id="GO:0015179">
    <property type="term" value="F:L-amino acid transmembrane transporter activity"/>
    <property type="evidence" value="ECO:0007669"/>
    <property type="project" value="TreeGrafter"/>
</dbReference>
<reference evidence="7 8" key="1">
    <citation type="submission" date="2016-05" db="EMBL/GenBank/DDBJ databases">
        <title>Nuclear genome of Blastocystis sp. subtype 1 NandII.</title>
        <authorList>
            <person name="Gentekaki E."/>
            <person name="Curtis B."/>
            <person name="Stairs C."/>
            <person name="Eme L."/>
            <person name="Herman E."/>
            <person name="Klimes V."/>
            <person name="Arias M.C."/>
            <person name="Elias M."/>
            <person name="Hilliou F."/>
            <person name="Klute M."/>
            <person name="Malik S.-B."/>
            <person name="Pightling A."/>
            <person name="Rachubinski R."/>
            <person name="Salas D."/>
            <person name="Schlacht A."/>
            <person name="Suga H."/>
            <person name="Archibald J."/>
            <person name="Ball S.G."/>
            <person name="Clark G."/>
            <person name="Dacks J."/>
            <person name="Van Der Giezen M."/>
            <person name="Tsaousis A."/>
            <person name="Roger A."/>
        </authorList>
    </citation>
    <scope>NUCLEOTIDE SEQUENCE [LARGE SCALE GENOMIC DNA]</scope>
    <source>
        <strain evidence="8">ATCC 50177 / NandII</strain>
    </source>
</reference>
<organism evidence="7 8">
    <name type="scientific">Blastocystis sp. subtype 1 (strain ATCC 50177 / NandII)</name>
    <dbReference type="NCBI Taxonomy" id="478820"/>
    <lineage>
        <taxon>Eukaryota</taxon>
        <taxon>Sar</taxon>
        <taxon>Stramenopiles</taxon>
        <taxon>Bigyra</taxon>
        <taxon>Opalozoa</taxon>
        <taxon>Opalinata</taxon>
        <taxon>Blastocystidae</taxon>
        <taxon>Blastocystis</taxon>
    </lineage>
</organism>
<evidence type="ECO:0000256" key="5">
    <source>
        <dbReference type="SAM" id="Phobius"/>
    </source>
</evidence>
<feature type="transmembrane region" description="Helical" evidence="5">
    <location>
        <begin position="85"/>
        <end position="106"/>
    </location>
</feature>
<name>A0A196S4T6_BLAHN</name>
<feature type="transmembrane region" description="Helical" evidence="5">
    <location>
        <begin position="339"/>
        <end position="360"/>
    </location>
</feature>
<feature type="domain" description="Amino acid transporter transmembrane" evidence="6">
    <location>
        <begin position="3"/>
        <end position="389"/>
    </location>
</feature>
<evidence type="ECO:0000313" key="8">
    <source>
        <dbReference type="Proteomes" id="UP000078348"/>
    </source>
</evidence>
<keyword evidence="3 5" id="KW-1133">Transmembrane helix</keyword>
<dbReference type="PANTHER" id="PTHR22950">
    <property type="entry name" value="AMINO ACID TRANSPORTER"/>
    <property type="match status" value="1"/>
</dbReference>
<evidence type="ECO:0000259" key="6">
    <source>
        <dbReference type="Pfam" id="PF01490"/>
    </source>
</evidence>
<dbReference type="STRING" id="478820.A0A196S4T6"/>
<evidence type="ECO:0000256" key="4">
    <source>
        <dbReference type="ARBA" id="ARBA00023136"/>
    </source>
</evidence>
<feature type="transmembrane region" description="Helical" evidence="5">
    <location>
        <begin position="28"/>
        <end position="47"/>
    </location>
</feature>
<dbReference type="AlphaFoldDB" id="A0A196S4T6"/>
<feature type="transmembrane region" description="Helical" evidence="5">
    <location>
        <begin position="268"/>
        <end position="296"/>
    </location>
</feature>
<dbReference type="InterPro" id="IPR013057">
    <property type="entry name" value="AA_transpt_TM"/>
</dbReference>
<keyword evidence="8" id="KW-1185">Reference proteome</keyword>
<evidence type="ECO:0000256" key="3">
    <source>
        <dbReference type="ARBA" id="ARBA00022989"/>
    </source>
</evidence>
<gene>
    <name evidence="7" type="ORF">AV274_6243</name>
</gene>
<feature type="transmembrane region" description="Helical" evidence="5">
    <location>
        <begin position="372"/>
        <end position="390"/>
    </location>
</feature>
<keyword evidence="2 5" id="KW-0812">Transmembrane</keyword>
<dbReference type="Proteomes" id="UP000078348">
    <property type="component" value="Unassembled WGS sequence"/>
</dbReference>
<sequence>MSATTANVIMNLVKTCIGTGMLALPNTVYLGGYIPAILIFIIVPTWITYCTKLITDCFCAFDVKPKAEEDPYVLLAEKAFGKVGVYLLQLCFVITVYGIAVAYEITWNSLIAGLFKDSKFGILGQQWPWAVLYCALAIPLALLKDLKALSKPSMFGNIFIISVSLIVIIYGICHYGLHINHDHLLWNTPLDLAKLFGVICYSLGVAVIGPTSYNTMKEPHKYTFALVVSVIIAVLVYMSLGVLGAMSYSMDPKGIESLVISNIDPKSVVYIVCCVCVCFVAYFSYPVAVFPGILALESGIKQSEPEDAVFVKNPYRVALRIFMTVLVTVISVICPFFKVVVSLIGCLTISFVTFIFPPLIHYILVPQSKARQVVDIVLAMLGVCIMVIATEADLL</sequence>
<dbReference type="GO" id="GO:0005774">
    <property type="term" value="C:vacuolar membrane"/>
    <property type="evidence" value="ECO:0007669"/>
    <property type="project" value="TreeGrafter"/>
</dbReference>
<comment type="caution">
    <text evidence="7">The sequence shown here is derived from an EMBL/GenBank/DDBJ whole genome shotgun (WGS) entry which is preliminary data.</text>
</comment>
<proteinExistence type="predicted"/>
<feature type="transmembrane region" description="Helical" evidence="5">
    <location>
        <begin position="126"/>
        <end position="143"/>
    </location>
</feature>
<dbReference type="EMBL" id="LXWW01000563">
    <property type="protein sequence ID" value="OAO12108.1"/>
    <property type="molecule type" value="Genomic_DNA"/>
</dbReference>
<evidence type="ECO:0000313" key="7">
    <source>
        <dbReference type="EMBL" id="OAO12108.1"/>
    </source>
</evidence>
<dbReference type="Gene3D" id="1.20.1740.10">
    <property type="entry name" value="Amino acid/polyamine transporter I"/>
    <property type="match status" value="1"/>
</dbReference>
<feature type="transmembrane region" description="Helical" evidence="5">
    <location>
        <begin position="317"/>
        <end position="333"/>
    </location>
</feature>
<keyword evidence="4 5" id="KW-0472">Membrane</keyword>
<feature type="transmembrane region" description="Helical" evidence="5">
    <location>
        <begin position="222"/>
        <end position="248"/>
    </location>
</feature>
<dbReference type="PANTHER" id="PTHR22950:SF349">
    <property type="entry name" value="AMINO ACID TRANSPORTER TRANSMEMBRANE DOMAIN-CONTAINING PROTEIN"/>
    <property type="match status" value="1"/>
</dbReference>
<feature type="transmembrane region" description="Helical" evidence="5">
    <location>
        <begin position="155"/>
        <end position="177"/>
    </location>
</feature>
<accession>A0A196S4T6</accession>